<dbReference type="Proteomes" id="UP000276526">
    <property type="component" value="Unassembled WGS sequence"/>
</dbReference>
<feature type="domain" description="DUF8175" evidence="1">
    <location>
        <begin position="22"/>
        <end position="82"/>
    </location>
</feature>
<gene>
    <name evidence="2" type="ORF">CXF48_09760</name>
</gene>
<evidence type="ECO:0000313" key="3">
    <source>
        <dbReference type="Proteomes" id="UP000276526"/>
    </source>
</evidence>
<dbReference type="EMBL" id="PQNK01000018">
    <property type="protein sequence ID" value="RRO85728.1"/>
    <property type="molecule type" value="Genomic_DNA"/>
</dbReference>
<evidence type="ECO:0000259" key="1">
    <source>
        <dbReference type="Pfam" id="PF26526"/>
    </source>
</evidence>
<accession>A0A426PX48</accession>
<dbReference type="InterPro" id="IPR058488">
    <property type="entry name" value="DUF8175"/>
</dbReference>
<comment type="caution">
    <text evidence="2">The sequence shown here is derived from an EMBL/GenBank/DDBJ whole genome shotgun (WGS) entry which is preliminary data.</text>
</comment>
<dbReference type="Pfam" id="PF26526">
    <property type="entry name" value="DUF8175"/>
    <property type="match status" value="1"/>
</dbReference>
<proteinExistence type="predicted"/>
<name>A0A426PX48_9CORY</name>
<evidence type="ECO:0000313" key="2">
    <source>
        <dbReference type="EMBL" id="RRO85728.1"/>
    </source>
</evidence>
<sequence length="97" mass="10660">MQKEREQYIADEGESKLDGFLDGHLDAPDGYIINSYDGSYARVTIFDKALNPMPSGKTIGAAVVDLTWTDAGWKVKGFDPEPAELDAFPEGMLSWTS</sequence>
<organism evidence="2 3">
    <name type="scientific">Corynebacterium bovis</name>
    <dbReference type="NCBI Taxonomy" id="36808"/>
    <lineage>
        <taxon>Bacteria</taxon>
        <taxon>Bacillati</taxon>
        <taxon>Actinomycetota</taxon>
        <taxon>Actinomycetes</taxon>
        <taxon>Mycobacteriales</taxon>
        <taxon>Corynebacteriaceae</taxon>
        <taxon>Corynebacterium</taxon>
    </lineage>
</organism>
<dbReference type="AlphaFoldDB" id="A0A426PX48"/>
<reference evidence="2 3" key="1">
    <citation type="submission" date="2018-01" db="EMBL/GenBank/DDBJ databases">
        <title>Twenty Corynebacterium bovis Genomes.</title>
        <authorList>
            <person name="Gulvik C.A."/>
        </authorList>
    </citation>
    <scope>NUCLEOTIDE SEQUENCE [LARGE SCALE GENOMIC DNA]</scope>
    <source>
        <strain evidence="2 3">F6900</strain>
    </source>
</reference>
<protein>
    <recommendedName>
        <fullName evidence="1">DUF8175 domain-containing protein</fullName>
    </recommendedName>
</protein>